<proteinExistence type="predicted"/>
<evidence type="ECO:0000313" key="2">
    <source>
        <dbReference type="Proteomes" id="UP000265520"/>
    </source>
</evidence>
<evidence type="ECO:0000313" key="1">
    <source>
        <dbReference type="EMBL" id="MCI21973.1"/>
    </source>
</evidence>
<name>A0A392QC77_9FABA</name>
<protein>
    <submittedName>
        <fullName evidence="1">Uncharacterized protein</fullName>
    </submittedName>
</protein>
<keyword evidence="2" id="KW-1185">Reference proteome</keyword>
<organism evidence="1 2">
    <name type="scientific">Trifolium medium</name>
    <dbReference type="NCBI Taxonomy" id="97028"/>
    <lineage>
        <taxon>Eukaryota</taxon>
        <taxon>Viridiplantae</taxon>
        <taxon>Streptophyta</taxon>
        <taxon>Embryophyta</taxon>
        <taxon>Tracheophyta</taxon>
        <taxon>Spermatophyta</taxon>
        <taxon>Magnoliopsida</taxon>
        <taxon>eudicotyledons</taxon>
        <taxon>Gunneridae</taxon>
        <taxon>Pentapetalae</taxon>
        <taxon>rosids</taxon>
        <taxon>fabids</taxon>
        <taxon>Fabales</taxon>
        <taxon>Fabaceae</taxon>
        <taxon>Papilionoideae</taxon>
        <taxon>50 kb inversion clade</taxon>
        <taxon>NPAAA clade</taxon>
        <taxon>Hologalegina</taxon>
        <taxon>IRL clade</taxon>
        <taxon>Trifolieae</taxon>
        <taxon>Trifolium</taxon>
    </lineage>
</organism>
<accession>A0A392QC77</accession>
<comment type="caution">
    <text evidence="1">The sequence shown here is derived from an EMBL/GenBank/DDBJ whole genome shotgun (WGS) entry which is preliminary data.</text>
</comment>
<dbReference type="EMBL" id="LXQA010127852">
    <property type="protein sequence ID" value="MCI21973.1"/>
    <property type="molecule type" value="Genomic_DNA"/>
</dbReference>
<dbReference type="AlphaFoldDB" id="A0A392QC77"/>
<dbReference type="Proteomes" id="UP000265520">
    <property type="component" value="Unassembled WGS sequence"/>
</dbReference>
<sequence>MGTHCHPYLNANSFGKVTSSTKPSIEQIQFHSVIGFDFNGSSVEPFEDIFNVLYAVVRIGRHIIDVHRGRFVHSYGQWGIHDSSRQGSSMTPFLRWGVAM</sequence>
<reference evidence="1 2" key="1">
    <citation type="journal article" date="2018" name="Front. Plant Sci.">
        <title>Red Clover (Trifolium pratense) and Zigzag Clover (T. medium) - A Picture of Genomic Similarities and Differences.</title>
        <authorList>
            <person name="Dluhosova J."/>
            <person name="Istvanek J."/>
            <person name="Nedelnik J."/>
            <person name="Repkova J."/>
        </authorList>
    </citation>
    <scope>NUCLEOTIDE SEQUENCE [LARGE SCALE GENOMIC DNA]</scope>
    <source>
        <strain evidence="2">cv. 10/8</strain>
        <tissue evidence="1">Leaf</tissue>
    </source>
</reference>